<gene>
    <name evidence="1" type="ORF">TIFTF001_056456</name>
</gene>
<organism evidence="1 2">
    <name type="scientific">Ficus carica</name>
    <name type="common">Common fig</name>
    <dbReference type="NCBI Taxonomy" id="3494"/>
    <lineage>
        <taxon>Eukaryota</taxon>
        <taxon>Viridiplantae</taxon>
        <taxon>Streptophyta</taxon>
        <taxon>Embryophyta</taxon>
        <taxon>Tracheophyta</taxon>
        <taxon>Spermatophyta</taxon>
        <taxon>Magnoliopsida</taxon>
        <taxon>eudicotyledons</taxon>
        <taxon>Gunneridae</taxon>
        <taxon>Pentapetalae</taxon>
        <taxon>rosids</taxon>
        <taxon>fabids</taxon>
        <taxon>Rosales</taxon>
        <taxon>Moraceae</taxon>
        <taxon>Ficeae</taxon>
        <taxon>Ficus</taxon>
    </lineage>
</organism>
<dbReference type="EMBL" id="BTGU01020790">
    <property type="protein sequence ID" value="GMN75617.1"/>
    <property type="molecule type" value="Genomic_DNA"/>
</dbReference>
<evidence type="ECO:0000313" key="1">
    <source>
        <dbReference type="EMBL" id="GMN75617.1"/>
    </source>
</evidence>
<sequence length="11" mass="1314">MGYCITGQWRV</sequence>
<name>A0AA88EIJ0_FICCA</name>
<evidence type="ECO:0000313" key="2">
    <source>
        <dbReference type="Proteomes" id="UP001187192"/>
    </source>
</evidence>
<keyword evidence="2" id="KW-1185">Reference proteome</keyword>
<reference evidence="1" key="1">
    <citation type="submission" date="2023-07" db="EMBL/GenBank/DDBJ databases">
        <title>draft genome sequence of fig (Ficus carica).</title>
        <authorList>
            <person name="Takahashi T."/>
            <person name="Nishimura K."/>
        </authorList>
    </citation>
    <scope>NUCLEOTIDE SEQUENCE</scope>
</reference>
<proteinExistence type="predicted"/>
<comment type="caution">
    <text evidence="1">The sequence shown here is derived from an EMBL/GenBank/DDBJ whole genome shotgun (WGS) entry which is preliminary data.</text>
</comment>
<accession>A0AA88EIJ0</accession>
<protein>
    <submittedName>
        <fullName evidence="1">Uncharacterized protein</fullName>
    </submittedName>
</protein>
<dbReference type="Proteomes" id="UP001187192">
    <property type="component" value="Unassembled WGS sequence"/>
</dbReference>